<dbReference type="KEGG" id="lvi:G7068_08475"/>
<accession>A0A6G7XFK8</accession>
<dbReference type="PROSITE" id="PS51903">
    <property type="entry name" value="CLP_R"/>
    <property type="match status" value="1"/>
</dbReference>
<feature type="domain" description="Clp R" evidence="2">
    <location>
        <begin position="2"/>
        <end position="154"/>
    </location>
</feature>
<keyword evidence="1" id="KW-0677">Repeat</keyword>
<dbReference type="GO" id="GO:0006508">
    <property type="term" value="P:proteolysis"/>
    <property type="evidence" value="ECO:0007669"/>
    <property type="project" value="UniProtKB-KW"/>
</dbReference>
<dbReference type="InterPro" id="IPR004176">
    <property type="entry name" value="Clp_R_N"/>
</dbReference>
<dbReference type="EMBL" id="CP049863">
    <property type="protein sequence ID" value="QIK63229.1"/>
    <property type="molecule type" value="Genomic_DNA"/>
</dbReference>
<gene>
    <name evidence="3" type="ORF">G7068_08475</name>
</gene>
<dbReference type="InterPro" id="IPR036628">
    <property type="entry name" value="Clp_N_dom_sf"/>
</dbReference>
<sequence>MFEKFAGETRAVVEDALYEAERRGDRRIASDHLLLALLQNDEIAGWVGTDAATAQAAADQLDRDALAAIGLSVGEVQLSGRAPIGKRAARMTTGAKEVLKRTLVHATAEKSRTITPRHMLLAIIDRRDPDPAATLLAALPVDQTALRERLARAA</sequence>
<dbReference type="GO" id="GO:0008233">
    <property type="term" value="F:peptidase activity"/>
    <property type="evidence" value="ECO:0007669"/>
    <property type="project" value="UniProtKB-KW"/>
</dbReference>
<protein>
    <submittedName>
        <fullName evidence="3">Clp protease</fullName>
    </submittedName>
</protein>
<dbReference type="Proteomes" id="UP000502677">
    <property type="component" value="Chromosome"/>
</dbReference>
<evidence type="ECO:0000313" key="4">
    <source>
        <dbReference type="Proteomes" id="UP000502677"/>
    </source>
</evidence>
<organism evidence="3 4">
    <name type="scientific">Leucobacter viscericola</name>
    <dbReference type="NCBI Taxonomy" id="2714935"/>
    <lineage>
        <taxon>Bacteria</taxon>
        <taxon>Bacillati</taxon>
        <taxon>Actinomycetota</taxon>
        <taxon>Actinomycetes</taxon>
        <taxon>Micrococcales</taxon>
        <taxon>Microbacteriaceae</taxon>
        <taxon>Leucobacter</taxon>
    </lineage>
</organism>
<evidence type="ECO:0000313" key="3">
    <source>
        <dbReference type="EMBL" id="QIK63229.1"/>
    </source>
</evidence>
<dbReference type="Pfam" id="PF02861">
    <property type="entry name" value="Clp_N"/>
    <property type="match status" value="1"/>
</dbReference>
<keyword evidence="4" id="KW-1185">Reference proteome</keyword>
<keyword evidence="3" id="KW-0645">Protease</keyword>
<dbReference type="RefSeq" id="WP_166291101.1">
    <property type="nucleotide sequence ID" value="NZ_CP049863.1"/>
</dbReference>
<dbReference type="AlphaFoldDB" id="A0A6G7XFK8"/>
<dbReference type="Gene3D" id="1.10.1780.10">
    <property type="entry name" value="Clp, N-terminal domain"/>
    <property type="match status" value="1"/>
</dbReference>
<name>A0A6G7XFK8_9MICO</name>
<proteinExistence type="predicted"/>
<dbReference type="SUPFAM" id="SSF81923">
    <property type="entry name" value="Double Clp-N motif"/>
    <property type="match status" value="1"/>
</dbReference>
<evidence type="ECO:0000256" key="1">
    <source>
        <dbReference type="PROSITE-ProRule" id="PRU01251"/>
    </source>
</evidence>
<reference evidence="3 4" key="1">
    <citation type="submission" date="2020-03" db="EMBL/GenBank/DDBJ databases">
        <title>Leucobacter sp. nov., isolated from beetles.</title>
        <authorList>
            <person name="Hyun D.-W."/>
            <person name="Bae J.-W."/>
        </authorList>
    </citation>
    <scope>NUCLEOTIDE SEQUENCE [LARGE SCALE GENOMIC DNA]</scope>
    <source>
        <strain evidence="3 4">HDW9C</strain>
    </source>
</reference>
<keyword evidence="3" id="KW-0378">Hydrolase</keyword>
<evidence type="ECO:0000259" key="2">
    <source>
        <dbReference type="PROSITE" id="PS51903"/>
    </source>
</evidence>